<dbReference type="EMBL" id="JAUQSY010000003">
    <property type="protein sequence ID" value="MDO7874372.1"/>
    <property type="molecule type" value="Genomic_DNA"/>
</dbReference>
<comment type="caution">
    <text evidence="1">The sequence shown here is derived from an EMBL/GenBank/DDBJ whole genome shotgun (WGS) entry which is preliminary data.</text>
</comment>
<dbReference type="RefSeq" id="WP_305005685.1">
    <property type="nucleotide sequence ID" value="NZ_JAUQSY010000003.1"/>
</dbReference>
<sequence>MSAGVLLLVACAPDSATTTADRQQPDSTAAVPLPPARESIVSTGPVIADDTVLPASIRVGGLPLVVDRQELQRHFGPPDSTYVARTVDAESCFEPDDDTTARFEVYQNQVYLCDGEQRTFLQSQRRAPHLLVQLGTRRLTERTTPDDLQIMFPTSYQHSQREADGRQYFYWYPPALLAPDEWYVLIIENGRARQFKHQVNCVYD</sequence>
<name>A0ABT9B7W2_9BACT</name>
<dbReference type="Proteomes" id="UP001176429">
    <property type="component" value="Unassembled WGS sequence"/>
</dbReference>
<proteinExistence type="predicted"/>
<evidence type="ECO:0008006" key="3">
    <source>
        <dbReference type="Google" id="ProtNLM"/>
    </source>
</evidence>
<organism evidence="1 2">
    <name type="scientific">Hymenobacter aranciens</name>
    <dbReference type="NCBI Taxonomy" id="3063996"/>
    <lineage>
        <taxon>Bacteria</taxon>
        <taxon>Pseudomonadati</taxon>
        <taxon>Bacteroidota</taxon>
        <taxon>Cytophagia</taxon>
        <taxon>Cytophagales</taxon>
        <taxon>Hymenobacteraceae</taxon>
        <taxon>Hymenobacter</taxon>
    </lineage>
</organism>
<gene>
    <name evidence="1" type="ORF">Q5H93_06480</name>
</gene>
<keyword evidence="2" id="KW-1185">Reference proteome</keyword>
<accession>A0ABT9B7W2</accession>
<reference evidence="1" key="1">
    <citation type="submission" date="2023-07" db="EMBL/GenBank/DDBJ databases">
        <authorList>
            <person name="Kim M.K."/>
        </authorList>
    </citation>
    <scope>NUCLEOTIDE SEQUENCE</scope>
    <source>
        <strain evidence="1">ASUV-10-1</strain>
    </source>
</reference>
<evidence type="ECO:0000313" key="1">
    <source>
        <dbReference type="EMBL" id="MDO7874372.1"/>
    </source>
</evidence>
<evidence type="ECO:0000313" key="2">
    <source>
        <dbReference type="Proteomes" id="UP001176429"/>
    </source>
</evidence>
<protein>
    <recommendedName>
        <fullName evidence="3">Lipoprotein</fullName>
    </recommendedName>
</protein>